<dbReference type="AlphaFoldDB" id="A0A2N8HCT8"/>
<dbReference type="Pfam" id="PF08843">
    <property type="entry name" value="AbiEii"/>
    <property type="match status" value="1"/>
</dbReference>
<dbReference type="Proteomes" id="UP000236000">
    <property type="component" value="Unassembled WGS sequence"/>
</dbReference>
<comment type="caution">
    <text evidence="1">The sequence shown here is derived from an EMBL/GenBank/DDBJ whole genome shotgun (WGS) entry which is preliminary data.</text>
</comment>
<dbReference type="InterPro" id="IPR014942">
    <property type="entry name" value="AbiEii"/>
</dbReference>
<protein>
    <recommendedName>
        <fullName evidence="3">Nucleotidyl transferase AbiEii/AbiGii toxin family protein</fullName>
    </recommendedName>
</protein>
<evidence type="ECO:0000313" key="1">
    <source>
        <dbReference type="EMBL" id="PNC17705.1"/>
    </source>
</evidence>
<organism evidence="1 2">
    <name type="scientific">Akkermansia muciniphila</name>
    <dbReference type="NCBI Taxonomy" id="239935"/>
    <lineage>
        <taxon>Bacteria</taxon>
        <taxon>Pseudomonadati</taxon>
        <taxon>Verrucomicrobiota</taxon>
        <taxon>Verrucomicrobiia</taxon>
        <taxon>Verrucomicrobiales</taxon>
        <taxon>Akkermansiaceae</taxon>
        <taxon>Akkermansia</taxon>
    </lineage>
</organism>
<evidence type="ECO:0000313" key="2">
    <source>
        <dbReference type="Proteomes" id="UP000236000"/>
    </source>
</evidence>
<dbReference type="RefSeq" id="WP_102714362.1">
    <property type="nucleotide sequence ID" value="NZ_PJKA01000012.1"/>
</dbReference>
<dbReference type="OrthoDB" id="9780929at2"/>
<sequence length="292" mass="33768">MLFENQALEPHLCFRGGTSLSKAFHCIQRFSEDIDIALSPAFFSDMPGELLPVPGESSSQRDRKQRKMREYYRNLMSDFILPALQQSFDCRGISGVRFELEDLSKARDPFVLYIHYPSVLEHDAGSYVAPAVKLELSGRAETTPSSPAQIDSYIAQVFPELAEPVSLQVVSPKRTFWEKAFILHEENMRGGPSKPRLARHYYDLDALIRNDMYDNSLFEQIKQQRAVNYGYSWINYEHLSPSDMNILPPDDHSYQAWARDYIQMKPMLFGEIEEFTAIVQRIRNFVESEFSK</sequence>
<accession>A0A2N8HCT8</accession>
<evidence type="ECO:0008006" key="3">
    <source>
        <dbReference type="Google" id="ProtNLM"/>
    </source>
</evidence>
<proteinExistence type="predicted"/>
<dbReference type="EMBL" id="PJKA01000012">
    <property type="protein sequence ID" value="PNC17705.1"/>
    <property type="molecule type" value="Genomic_DNA"/>
</dbReference>
<dbReference type="Gene3D" id="3.10.450.620">
    <property type="entry name" value="JHP933, nucleotidyltransferase-like core domain"/>
    <property type="match status" value="1"/>
</dbReference>
<reference evidence="1 2" key="1">
    <citation type="journal article" date="2017" name="BMC Genomics">
        <title>Genome sequencing of 39 Akkermansia muciniphila isolates reveals its population structure, genomic and functional diverisity, and global distribution in mammalian gut microbiotas.</title>
        <authorList>
            <person name="Guo X."/>
            <person name="Li S."/>
            <person name="Zhang J."/>
            <person name="Wu F."/>
            <person name="Li X."/>
            <person name="Wu D."/>
            <person name="Zhang M."/>
            <person name="Ou Z."/>
            <person name="Jie Z."/>
            <person name="Yan Q."/>
            <person name="Li P."/>
            <person name="Yi J."/>
            <person name="Peng Y."/>
        </authorList>
    </citation>
    <scope>NUCLEOTIDE SEQUENCE [LARGE SCALE GENOMIC DNA]</scope>
    <source>
        <strain evidence="1 2">GP24</strain>
    </source>
</reference>
<gene>
    <name evidence="1" type="ORF">CXU22_08130</name>
</gene>
<name>A0A2N8HCT8_9BACT</name>